<proteinExistence type="predicted"/>
<dbReference type="OrthoDB" id="17255at2759"/>
<dbReference type="InterPro" id="IPR005303">
    <property type="entry name" value="MOCOS_middle"/>
</dbReference>
<evidence type="ECO:0000259" key="1">
    <source>
        <dbReference type="PROSITE" id="PS51340"/>
    </source>
</evidence>
<dbReference type="InterPro" id="IPR011037">
    <property type="entry name" value="Pyrv_Knase-like_insert_dom_sf"/>
</dbReference>
<dbReference type="OMA" id="PHFPEMA"/>
<evidence type="ECO:0000313" key="3">
    <source>
        <dbReference type="Proteomes" id="UP000002499"/>
    </source>
</evidence>
<dbReference type="PROSITE" id="PS51340">
    <property type="entry name" value="MOSC"/>
    <property type="match status" value="1"/>
</dbReference>
<feature type="domain" description="MOSC" evidence="1">
    <location>
        <begin position="169"/>
        <end position="322"/>
    </location>
</feature>
<dbReference type="Proteomes" id="UP000002499">
    <property type="component" value="Unassembled WGS sequence"/>
</dbReference>
<dbReference type="GO" id="GO:0003824">
    <property type="term" value="F:catalytic activity"/>
    <property type="evidence" value="ECO:0007669"/>
    <property type="project" value="InterPro"/>
</dbReference>
<dbReference type="GO" id="GO:0030170">
    <property type="term" value="F:pyridoxal phosphate binding"/>
    <property type="evidence" value="ECO:0007669"/>
    <property type="project" value="InterPro"/>
</dbReference>
<dbReference type="KEGG" id="maw:19245697"/>
<dbReference type="EMBL" id="GL698474">
    <property type="protein sequence ID" value="EFY92750.1"/>
    <property type="molecule type" value="Genomic_DNA"/>
</dbReference>
<dbReference type="Pfam" id="PF03473">
    <property type="entry name" value="MOSC"/>
    <property type="match status" value="1"/>
</dbReference>
<name>E9DUT8_METAQ</name>
<sequence length="348" mass="38858">MKVTSIYVYPIKALRPIRLDNARLTPQGVQYDRRFMICRVDDTDPSKLTKVQIDEVYQCGLFKQEIVGDSIHVSYLTPEDPVVAAHPMQNEVLTVPLSPDTSDLDTVDVDLHLSMVTAYRMGARYDDWFTACFGFKAVLVYIGDGRRPVLGTYAPQTDGSPQQRGWLPSSISGHVAGTSRPTKDKPWLAFSDLAPFLVASEKSLANVKARVPSSDVAITAFRPNIVVDGEADFYEDYWVELSANDQPFLTLTKMCNRCPSLNVDYDTGKIAEGERGTVLKKLMSDRRVDTGAKYSPVFGKYGFLNEGQENMVLAVGDQIAVTKRAHERPIFDWPLRARGAQPQFYQAS</sequence>
<reference evidence="2 3" key="1">
    <citation type="journal article" date="2011" name="PLoS Genet.">
        <title>Genome sequencing and comparative transcriptomics of the model entomopathogenic fungi Metarhizium anisopliae and M. acridum.</title>
        <authorList>
            <person name="Gao Q."/>
            <person name="Jin K."/>
            <person name="Ying S.H."/>
            <person name="Zhang Y."/>
            <person name="Xiao G."/>
            <person name="Shang Y."/>
            <person name="Duan Z."/>
            <person name="Hu X."/>
            <person name="Xie X.Q."/>
            <person name="Zhou G."/>
            <person name="Peng G."/>
            <person name="Luo Z."/>
            <person name="Huang W."/>
            <person name="Wang B."/>
            <person name="Fang W."/>
            <person name="Wang S."/>
            <person name="Zhong Y."/>
            <person name="Ma L.J."/>
            <person name="St Leger R.J."/>
            <person name="Zhao G.P."/>
            <person name="Pei Y."/>
            <person name="Feng M.G."/>
            <person name="Xia Y."/>
            <person name="Wang C."/>
        </authorList>
    </citation>
    <scope>NUCLEOTIDE SEQUENCE [LARGE SCALE GENOMIC DNA]</scope>
    <source>
        <strain evidence="2 3">CQMa 102</strain>
    </source>
</reference>
<dbReference type="PANTHER" id="PTHR14237:SF34">
    <property type="entry name" value="MOSC DOMAIN PROTEIN (AFU_ORTHOLOGUE AFUA_2G07820)"/>
    <property type="match status" value="1"/>
</dbReference>
<dbReference type="InterPro" id="IPR005302">
    <property type="entry name" value="MoCF_Sase_C"/>
</dbReference>
<dbReference type="STRING" id="655827.E9DUT8"/>
<dbReference type="GO" id="GO:0030151">
    <property type="term" value="F:molybdenum ion binding"/>
    <property type="evidence" value="ECO:0007669"/>
    <property type="project" value="InterPro"/>
</dbReference>
<dbReference type="eggNOG" id="KOG2362">
    <property type="taxonomic scope" value="Eukaryota"/>
</dbReference>
<dbReference type="Pfam" id="PF03476">
    <property type="entry name" value="MOSC_N"/>
    <property type="match status" value="1"/>
</dbReference>
<dbReference type="PANTHER" id="PTHR14237">
    <property type="entry name" value="MOLYBDOPTERIN COFACTOR SULFURASE MOSC"/>
    <property type="match status" value="1"/>
</dbReference>
<dbReference type="GeneID" id="19245697"/>
<dbReference type="SUPFAM" id="SSF141673">
    <property type="entry name" value="MOSC N-terminal domain-like"/>
    <property type="match status" value="1"/>
</dbReference>
<accession>E9DUT8</accession>
<dbReference type="SUPFAM" id="SSF50800">
    <property type="entry name" value="PK beta-barrel domain-like"/>
    <property type="match status" value="1"/>
</dbReference>
<dbReference type="HOGENOM" id="CLU_028286_3_0_1"/>
<evidence type="ECO:0000313" key="2">
    <source>
        <dbReference type="EMBL" id="EFY92750.1"/>
    </source>
</evidence>
<keyword evidence="3" id="KW-1185">Reference proteome</keyword>
<dbReference type="AlphaFoldDB" id="E9DUT8"/>
<gene>
    <name evidence="2" type="ORF">MAC_01386</name>
</gene>
<organism evidence="3">
    <name type="scientific">Metarhizium acridum (strain CQMa 102)</name>
    <dbReference type="NCBI Taxonomy" id="655827"/>
    <lineage>
        <taxon>Eukaryota</taxon>
        <taxon>Fungi</taxon>
        <taxon>Dikarya</taxon>
        <taxon>Ascomycota</taxon>
        <taxon>Pezizomycotina</taxon>
        <taxon>Sordariomycetes</taxon>
        <taxon>Hypocreomycetidae</taxon>
        <taxon>Hypocreales</taxon>
        <taxon>Clavicipitaceae</taxon>
        <taxon>Metarhizium</taxon>
    </lineage>
</organism>
<protein>
    <submittedName>
        <fullName evidence="2">MOSC domain containing protein</fullName>
    </submittedName>
</protein>
<dbReference type="InParanoid" id="E9DUT8"/>